<dbReference type="Proteomes" id="UP000866740">
    <property type="component" value="Unassembled WGS sequence"/>
</dbReference>
<comment type="similarity">
    <text evidence="2 9">Belongs to the fimbrial export usher family.</text>
</comment>
<dbReference type="InterPro" id="IPR018030">
    <property type="entry name" value="Fimbrial_membr_usher_CS"/>
</dbReference>
<dbReference type="InterPro" id="IPR000015">
    <property type="entry name" value="Fimb_usher"/>
</dbReference>
<dbReference type="Pfam" id="PF00577">
    <property type="entry name" value="Usher"/>
    <property type="match status" value="1"/>
</dbReference>
<evidence type="ECO:0000313" key="13">
    <source>
        <dbReference type="EMBL" id="OHJ52712.1"/>
    </source>
</evidence>
<evidence type="ECO:0000256" key="3">
    <source>
        <dbReference type="ARBA" id="ARBA00022448"/>
    </source>
</evidence>
<evidence type="ECO:0000259" key="11">
    <source>
        <dbReference type="Pfam" id="PF13953"/>
    </source>
</evidence>
<dbReference type="InterPro" id="IPR025885">
    <property type="entry name" value="PapC_N"/>
</dbReference>
<name>A0A3F3JB09_SALER</name>
<dbReference type="GO" id="GO:0009279">
    <property type="term" value="C:cell outer membrane"/>
    <property type="evidence" value="ECO:0007669"/>
    <property type="project" value="UniProtKB-SubCell"/>
</dbReference>
<dbReference type="GO" id="GO:0015473">
    <property type="term" value="F:fimbrial usher porin activity"/>
    <property type="evidence" value="ECO:0007669"/>
    <property type="project" value="InterPro"/>
</dbReference>
<dbReference type="InterPro" id="IPR025949">
    <property type="entry name" value="PapC-like_C"/>
</dbReference>
<evidence type="ECO:0000256" key="6">
    <source>
        <dbReference type="ARBA" id="ARBA00022729"/>
    </source>
</evidence>
<comment type="subcellular location">
    <subcellularLocation>
        <location evidence="1 9">Cell outer membrane</location>
        <topology evidence="1 9">Multi-pass membrane protein</topology>
    </subcellularLocation>
</comment>
<dbReference type="AlphaFoldDB" id="A0A3F3JB09"/>
<dbReference type="PANTHER" id="PTHR30451:SF9">
    <property type="entry name" value="F1 CAPSULE-ANCHORING PROTEIN"/>
    <property type="match status" value="1"/>
</dbReference>
<evidence type="ECO:0000259" key="12">
    <source>
        <dbReference type="Pfam" id="PF13954"/>
    </source>
</evidence>
<dbReference type="InterPro" id="IPR043142">
    <property type="entry name" value="PapC-like_C_sf"/>
</dbReference>
<dbReference type="FunFam" id="2.60.40.2610:FF:000001">
    <property type="entry name" value="Outer membrane fimbrial usher protein"/>
    <property type="match status" value="1"/>
</dbReference>
<proteinExistence type="inferred from homology"/>
<evidence type="ECO:0000256" key="5">
    <source>
        <dbReference type="ARBA" id="ARBA00022692"/>
    </source>
</evidence>
<dbReference type="FunFam" id="2.60.40.3110:FF:000001">
    <property type="entry name" value="Putative fimbrial outer membrane usher"/>
    <property type="match status" value="1"/>
</dbReference>
<dbReference type="RefSeq" id="WP_070793600.1">
    <property type="nucleotide sequence ID" value="NZ_CP075140.1"/>
</dbReference>
<keyword evidence="5 9" id="KW-0812">Transmembrane</keyword>
<dbReference type="InterPro" id="IPR042186">
    <property type="entry name" value="FimD_plug_dom"/>
</dbReference>
<dbReference type="Gene3D" id="3.10.20.410">
    <property type="match status" value="1"/>
</dbReference>
<keyword evidence="6 10" id="KW-0732">Signal</keyword>
<dbReference type="GO" id="GO:0009297">
    <property type="term" value="P:pilus assembly"/>
    <property type="evidence" value="ECO:0007669"/>
    <property type="project" value="InterPro"/>
</dbReference>
<evidence type="ECO:0000256" key="9">
    <source>
        <dbReference type="RuleBase" id="RU003884"/>
    </source>
</evidence>
<dbReference type="PANTHER" id="PTHR30451">
    <property type="entry name" value="OUTER MEMBRANE USHER PROTEIN"/>
    <property type="match status" value="1"/>
</dbReference>
<dbReference type="Pfam" id="PF13954">
    <property type="entry name" value="PapC_N"/>
    <property type="match status" value="1"/>
</dbReference>
<evidence type="ECO:0000256" key="1">
    <source>
        <dbReference type="ARBA" id="ARBA00004571"/>
    </source>
</evidence>
<keyword evidence="7 9" id="KW-0472">Membrane</keyword>
<dbReference type="Gene3D" id="2.60.40.2070">
    <property type="match status" value="1"/>
</dbReference>
<evidence type="ECO:0000256" key="2">
    <source>
        <dbReference type="ARBA" id="ARBA00008064"/>
    </source>
</evidence>
<comment type="caution">
    <text evidence="13">The sequence shown here is derived from an EMBL/GenBank/DDBJ whole genome shotgun (WGS) entry which is preliminary data.</text>
</comment>
<gene>
    <name evidence="13" type="ORF">A7S51_11120</name>
</gene>
<feature type="domain" description="PapC-like C-terminal" evidence="11">
    <location>
        <begin position="756"/>
        <end position="822"/>
    </location>
</feature>
<evidence type="ECO:0000256" key="10">
    <source>
        <dbReference type="SAM" id="SignalP"/>
    </source>
</evidence>
<dbReference type="EMBL" id="MLTE01000006">
    <property type="protein sequence ID" value="OHJ52712.1"/>
    <property type="molecule type" value="Genomic_DNA"/>
</dbReference>
<organism evidence="13 14">
    <name type="scientific">Salmonella enterica</name>
    <name type="common">Salmonella choleraesuis</name>
    <dbReference type="NCBI Taxonomy" id="28901"/>
    <lineage>
        <taxon>Bacteria</taxon>
        <taxon>Pseudomonadati</taxon>
        <taxon>Pseudomonadota</taxon>
        <taxon>Gammaproteobacteria</taxon>
        <taxon>Enterobacterales</taxon>
        <taxon>Enterobacteriaceae</taxon>
        <taxon>Salmonella</taxon>
    </lineage>
</organism>
<dbReference type="InterPro" id="IPR037224">
    <property type="entry name" value="PapC_N_sf"/>
</dbReference>
<dbReference type="Pfam" id="PF13953">
    <property type="entry name" value="PapC_C"/>
    <property type="match status" value="1"/>
</dbReference>
<evidence type="ECO:0000313" key="14">
    <source>
        <dbReference type="Proteomes" id="UP000866740"/>
    </source>
</evidence>
<keyword evidence="9" id="KW-1029">Fimbrium biogenesis</keyword>
<dbReference type="Gene3D" id="2.60.40.2610">
    <property type="entry name" value="Outer membrane usher protein FimD, plug domain"/>
    <property type="match status" value="1"/>
</dbReference>
<evidence type="ECO:0000256" key="7">
    <source>
        <dbReference type="ARBA" id="ARBA00023136"/>
    </source>
</evidence>
<evidence type="ECO:0000256" key="4">
    <source>
        <dbReference type="ARBA" id="ARBA00022452"/>
    </source>
</evidence>
<protein>
    <submittedName>
        <fullName evidence="13">Capsule biosynthesis protein</fullName>
    </submittedName>
</protein>
<keyword evidence="3 9" id="KW-0813">Transport</keyword>
<keyword evidence="4" id="KW-1134">Transmembrane beta strand</keyword>
<dbReference type="Gene3D" id="2.60.40.3110">
    <property type="match status" value="1"/>
</dbReference>
<evidence type="ECO:0000256" key="8">
    <source>
        <dbReference type="ARBA" id="ARBA00023237"/>
    </source>
</evidence>
<feature type="chain" id="PRO_5030076493" evidence="10">
    <location>
        <begin position="22"/>
        <end position="837"/>
    </location>
</feature>
<dbReference type="PROSITE" id="PS01151">
    <property type="entry name" value="FIMBRIAL_USHER"/>
    <property type="match status" value="1"/>
</dbReference>
<feature type="domain" description="PapC N-terminal" evidence="12">
    <location>
        <begin position="25"/>
        <end position="167"/>
    </location>
</feature>
<accession>A0A3F3JB09</accession>
<keyword evidence="8 9" id="KW-0998">Cell outer membrane</keyword>
<feature type="signal peptide" evidence="10">
    <location>
        <begin position="1"/>
        <end position="21"/>
    </location>
</feature>
<dbReference type="SUPFAM" id="SSF141729">
    <property type="entry name" value="FimD N-terminal domain-like"/>
    <property type="match status" value="1"/>
</dbReference>
<sequence>MKYSVLALFVSAALLPLSASARHYTFNSALIDGGKGNVDVSLFNEGLQLPGTYNVTVTVNGNTVDSDVAVPFRLSGEGKQRTLHPCLTAEQLTRYGVDISGYPALSADAQCADPEVIPQSTADFDFNRQQLSLVFPPQAMLPVLKGIAPETLWDDGIPALMLGWDASTQHSEYRGPWTYRSDSSYVRLQPGLNLGPWRLRNASTWQKNSSQPGKWQSAWTYAERGINSLKSRLTLGESYTTGNVFDSVPFRGVMLASDENMVPSDQRDFAPVVRGIARTQARVEVKQNGYTMTSTTVPAGPFEINDLPSVGSNGDLQVTVLESDGSRQEFTVPYNVPAVALRRGYLKYSVAGGQYRSSLDNVETAPVMSAELAYGLPWNLTGYGGVQTAEHYQAGSAGLGIMLGAWGAVSVDMTQARSQRYAQDWQNGQRWRLRYSNTLDTGTSLSMASEEYATEGYGGLSETLDTWCDSHSGCDRYGSYSSLRQRNRTSVYISQPLGGMGSLSLNGSRQTYHSDRTSNSSWGASYSTSLWGRAFLSLNWSRNQRTDRNGRQYDDSLTSLYLSLPLNGWSSENPVYATYQMNNRVHGDASHELGMYGDTLNRRLHWDVRERYRDGAAGGDKASSALYLDYRGAYGEMTGNYNYSSHQQLSGAGLKGQMLVTGDGVTSGQPQGDTLALVEAPGVSGVPVGGWPGVRTDFRGYTTLGYLSPYQKNDISIDPAQLPDDAAVSQTSVSVVPTKGAVVRAPFSTSVGKRVLLTLMREDGKPVPFGSVVTVEGSENSTGITGDGGVVYLTGVPEDGKVTVRWGRGQSLHCSAGIQIPEKPGPAGLYASQAQCR</sequence>
<reference evidence="13 14" key="1">
    <citation type="submission" date="2016-09" db="EMBL/GenBank/DDBJ databases">
        <title>Whole genome sequencing of Salmonella enterica.</title>
        <authorList>
            <person name="Bell R."/>
        </authorList>
    </citation>
    <scope>NUCLEOTIDE SEQUENCE [LARGE SCALE GENOMIC DNA]</scope>
    <source>
        <strain evidence="13 14">CFSAN044929</strain>
    </source>
</reference>